<evidence type="ECO:0000313" key="12">
    <source>
        <dbReference type="EMBL" id="AXY24808.1"/>
    </source>
</evidence>
<evidence type="ECO:0000256" key="2">
    <source>
        <dbReference type="ARBA" id="ARBA00004954"/>
    </source>
</evidence>
<dbReference type="HAMAP" id="MF_00139">
    <property type="entry name" value="PurH"/>
    <property type="match status" value="1"/>
</dbReference>
<dbReference type="SUPFAM" id="SSF52335">
    <property type="entry name" value="Methylglyoxal synthase-like"/>
    <property type="match status" value="1"/>
</dbReference>
<dbReference type="InterPro" id="IPR024051">
    <property type="entry name" value="AICAR_Tfase_dup_dom_sf"/>
</dbReference>
<evidence type="ECO:0000256" key="9">
    <source>
        <dbReference type="ARBA" id="ARBA00050687"/>
    </source>
</evidence>
<dbReference type="CDD" id="cd01421">
    <property type="entry name" value="IMPCH"/>
    <property type="match status" value="1"/>
</dbReference>
<keyword evidence="6 10" id="KW-0378">Hydrolase</keyword>
<comment type="catalytic activity">
    <reaction evidence="8 10">
        <text>(6R)-10-formyltetrahydrofolate + 5-amino-1-(5-phospho-beta-D-ribosyl)imidazole-4-carboxamide = 5-formamido-1-(5-phospho-D-ribosyl)imidazole-4-carboxamide + (6S)-5,6,7,8-tetrahydrofolate</text>
        <dbReference type="Rhea" id="RHEA:22192"/>
        <dbReference type="ChEBI" id="CHEBI:57453"/>
        <dbReference type="ChEBI" id="CHEBI:58467"/>
        <dbReference type="ChEBI" id="CHEBI:58475"/>
        <dbReference type="ChEBI" id="CHEBI:195366"/>
        <dbReference type="EC" id="2.1.2.3"/>
    </reaction>
</comment>
<evidence type="ECO:0000256" key="10">
    <source>
        <dbReference type="HAMAP-Rule" id="MF_00139"/>
    </source>
</evidence>
<dbReference type="InterPro" id="IPR036914">
    <property type="entry name" value="MGS-like_dom_sf"/>
</dbReference>
<dbReference type="EC" id="3.5.4.10" evidence="10"/>
<dbReference type="SMART" id="SM00798">
    <property type="entry name" value="AICARFT_IMPCHas"/>
    <property type="match status" value="1"/>
</dbReference>
<dbReference type="KEGG" id="abae:CL176_01565"/>
<keyword evidence="7 10" id="KW-0511">Multifunctional enzyme</keyword>
<dbReference type="SMART" id="SM00851">
    <property type="entry name" value="MGS"/>
    <property type="match status" value="1"/>
</dbReference>
<dbReference type="RefSeq" id="WP_118989732.1">
    <property type="nucleotide sequence ID" value="NZ_CP023434.1"/>
</dbReference>
<dbReference type="UniPathway" id="UPA00074">
    <property type="reaction ID" value="UER00133"/>
</dbReference>
<evidence type="ECO:0000256" key="5">
    <source>
        <dbReference type="ARBA" id="ARBA00022755"/>
    </source>
</evidence>
<dbReference type="NCBIfam" id="NF002049">
    <property type="entry name" value="PRK00881.1"/>
    <property type="match status" value="1"/>
</dbReference>
<keyword evidence="5 10" id="KW-0658">Purine biosynthesis</keyword>
<comment type="pathway">
    <text evidence="1 10">Purine metabolism; IMP biosynthesis via de novo pathway; IMP from 5-formamido-1-(5-phospho-D-ribosyl)imidazole-4-carboxamide: step 1/1.</text>
</comment>
<evidence type="ECO:0000259" key="11">
    <source>
        <dbReference type="PROSITE" id="PS51855"/>
    </source>
</evidence>
<protein>
    <recommendedName>
        <fullName evidence="10">Bifunctional purine biosynthesis protein PurH</fullName>
    </recommendedName>
    <domain>
        <recommendedName>
            <fullName evidence="10">Phosphoribosylaminoimidazolecarboxamide formyltransferase</fullName>
            <ecNumber evidence="10">2.1.2.3</ecNumber>
        </recommendedName>
        <alternativeName>
            <fullName evidence="10">AICAR transformylase</fullName>
        </alternativeName>
    </domain>
    <domain>
        <recommendedName>
            <fullName evidence="10">IMP cyclohydrolase</fullName>
            <ecNumber evidence="10">3.5.4.10</ecNumber>
        </recommendedName>
        <alternativeName>
            <fullName evidence="10">ATIC</fullName>
        </alternativeName>
        <alternativeName>
            <fullName evidence="10">IMP synthase</fullName>
        </alternativeName>
        <alternativeName>
            <fullName evidence="10">Inosinicase</fullName>
        </alternativeName>
    </domain>
</protein>
<dbReference type="InterPro" id="IPR016193">
    <property type="entry name" value="Cytidine_deaminase-like"/>
</dbReference>
<dbReference type="Pfam" id="PF01808">
    <property type="entry name" value="AICARFT_IMPCHas"/>
    <property type="match status" value="1"/>
</dbReference>
<evidence type="ECO:0000256" key="3">
    <source>
        <dbReference type="ARBA" id="ARBA00007667"/>
    </source>
</evidence>
<dbReference type="NCBIfam" id="TIGR00355">
    <property type="entry name" value="purH"/>
    <property type="match status" value="1"/>
</dbReference>
<dbReference type="PANTHER" id="PTHR11692">
    <property type="entry name" value="BIFUNCTIONAL PURINE BIOSYNTHESIS PROTEIN PURH"/>
    <property type="match status" value="1"/>
</dbReference>
<dbReference type="GO" id="GO:0005829">
    <property type="term" value="C:cytosol"/>
    <property type="evidence" value="ECO:0007669"/>
    <property type="project" value="TreeGrafter"/>
</dbReference>
<dbReference type="SUPFAM" id="SSF53927">
    <property type="entry name" value="Cytidine deaminase-like"/>
    <property type="match status" value="1"/>
</dbReference>
<dbReference type="AlphaFoldDB" id="A0A347WIA1"/>
<dbReference type="OrthoDB" id="9802065at2"/>
<dbReference type="InterPro" id="IPR002695">
    <property type="entry name" value="PurH-like"/>
</dbReference>
<keyword evidence="4 10" id="KW-0808">Transferase</keyword>
<dbReference type="GO" id="GO:0003937">
    <property type="term" value="F:IMP cyclohydrolase activity"/>
    <property type="evidence" value="ECO:0007669"/>
    <property type="project" value="UniProtKB-UniRule"/>
</dbReference>
<comment type="catalytic activity">
    <reaction evidence="9 10">
        <text>IMP + H2O = 5-formamido-1-(5-phospho-D-ribosyl)imidazole-4-carboxamide</text>
        <dbReference type="Rhea" id="RHEA:18445"/>
        <dbReference type="ChEBI" id="CHEBI:15377"/>
        <dbReference type="ChEBI" id="CHEBI:58053"/>
        <dbReference type="ChEBI" id="CHEBI:58467"/>
        <dbReference type="EC" id="3.5.4.10"/>
    </reaction>
</comment>
<dbReference type="PROSITE" id="PS51855">
    <property type="entry name" value="MGS"/>
    <property type="match status" value="1"/>
</dbReference>
<evidence type="ECO:0000256" key="4">
    <source>
        <dbReference type="ARBA" id="ARBA00022679"/>
    </source>
</evidence>
<dbReference type="EC" id="2.1.2.3" evidence="10"/>
<evidence type="ECO:0000313" key="13">
    <source>
        <dbReference type="Proteomes" id="UP000263232"/>
    </source>
</evidence>
<feature type="domain" description="MGS-like" evidence="11">
    <location>
        <begin position="1"/>
        <end position="145"/>
    </location>
</feature>
<evidence type="ECO:0000256" key="7">
    <source>
        <dbReference type="ARBA" id="ARBA00023268"/>
    </source>
</evidence>
<dbReference type="Pfam" id="PF02142">
    <property type="entry name" value="MGS"/>
    <property type="match status" value="1"/>
</dbReference>
<accession>A0A347WIA1</accession>
<comment type="pathway">
    <text evidence="2 10">Purine metabolism; IMP biosynthesis via de novo pathway; 5-formamido-1-(5-phospho-D-ribosyl)imidazole-4-carboxamide from 5-amino-1-(5-phospho-D-ribosyl)imidazole-4-carboxamide (10-formyl THF route): step 1/1.</text>
</comment>
<dbReference type="Proteomes" id="UP000263232">
    <property type="component" value="Chromosome"/>
</dbReference>
<dbReference type="GO" id="GO:0006189">
    <property type="term" value="P:'de novo' IMP biosynthetic process"/>
    <property type="evidence" value="ECO:0007669"/>
    <property type="project" value="UniProtKB-UniRule"/>
</dbReference>
<sequence length="529" mass="57946">MKKTALLSVSDKTGIIELAQVLVDQGIALLSTGGTYEAIKAAGIPVETVDAYTGFPEMMDGRVKTLHPKVHGGILALRDNSEHQAAVQAHDIRWIDYVIVNLYPFKETISQKDVSLETAIENIDIGGPTLLRSAAKNYRFVTVVTDPRDYGRLEAELKAEGETSPEFRAYLAKKVFELTSHYDTLIADYLSQAAVQANEADQAWEHITLTYDQKETLRYGENSHQAASFYKAVNLPAFSIAAAEQHHGKQLSYNNLKDANAALQIAGEFDEPVAVAVKHMNPCGVGLGETIEEAFDRCYQADSISIFGGIVVVNRPVTAALAETLAGIFLEIIIAPSFEEAAMERLTKKKNLRLLTVDFNKRQEQPKEEFVSIPGGLLVQDTDRSEELPQEAITALPDAWEVATERAPEASEVKAMNFAMKIVKHVKSNAIVVANEYMTLGVGAGQMNRVGSAEIALDQAAEKDASLRETFVMASDAFFPMDDTVTLAHERGVTAVIQPGGSIRDEDSVKVCNDKGMAMVMTNVRHFRH</sequence>
<gene>
    <name evidence="10 12" type="primary">purH</name>
    <name evidence="12" type="ORF">CL176_01565</name>
</gene>
<proteinExistence type="inferred from homology"/>
<organism evidence="12 13">
    <name type="scientific">Suicoccus acidiformans</name>
    <dbReference type="NCBI Taxonomy" id="2036206"/>
    <lineage>
        <taxon>Bacteria</taxon>
        <taxon>Bacillati</taxon>
        <taxon>Bacillota</taxon>
        <taxon>Bacilli</taxon>
        <taxon>Lactobacillales</taxon>
        <taxon>Aerococcaceae</taxon>
        <taxon>Suicoccus</taxon>
    </lineage>
</organism>
<dbReference type="FunFam" id="3.40.50.1380:FF:000001">
    <property type="entry name" value="Bifunctional purine biosynthesis protein PurH"/>
    <property type="match status" value="1"/>
</dbReference>
<comment type="domain">
    <text evidence="10">The IMP cyclohydrolase activity resides in the N-terminal region.</text>
</comment>
<reference evidence="12 13" key="1">
    <citation type="submission" date="2017-09" db="EMBL/GenBank/DDBJ databases">
        <title>Complete genome sequence of Oxytococcus suis strain ZY16052.</title>
        <authorList>
            <person name="Li F."/>
        </authorList>
    </citation>
    <scope>NUCLEOTIDE SEQUENCE [LARGE SCALE GENOMIC DNA]</scope>
    <source>
        <strain evidence="12 13">ZY16052</strain>
    </source>
</reference>
<dbReference type="InterPro" id="IPR011607">
    <property type="entry name" value="MGS-like_dom"/>
</dbReference>
<keyword evidence="13" id="KW-1185">Reference proteome</keyword>
<dbReference type="GO" id="GO:0004643">
    <property type="term" value="F:phosphoribosylaminoimidazolecarboxamide formyltransferase activity"/>
    <property type="evidence" value="ECO:0007669"/>
    <property type="project" value="UniProtKB-UniRule"/>
</dbReference>
<dbReference type="PIRSF" id="PIRSF000414">
    <property type="entry name" value="AICARFT_IMPCHas"/>
    <property type="match status" value="1"/>
</dbReference>
<dbReference type="EMBL" id="CP023434">
    <property type="protein sequence ID" value="AXY24808.1"/>
    <property type="molecule type" value="Genomic_DNA"/>
</dbReference>
<dbReference type="Gene3D" id="3.40.50.1380">
    <property type="entry name" value="Methylglyoxal synthase-like domain"/>
    <property type="match status" value="1"/>
</dbReference>
<comment type="similarity">
    <text evidence="3 10">Belongs to the PurH family.</text>
</comment>
<dbReference type="Gene3D" id="3.40.140.20">
    <property type="match status" value="2"/>
</dbReference>
<evidence type="ECO:0000256" key="8">
    <source>
        <dbReference type="ARBA" id="ARBA00050488"/>
    </source>
</evidence>
<dbReference type="PANTHER" id="PTHR11692:SF0">
    <property type="entry name" value="BIFUNCTIONAL PURINE BIOSYNTHESIS PROTEIN ATIC"/>
    <property type="match status" value="1"/>
</dbReference>
<dbReference type="FunFam" id="3.40.140.20:FF:000001">
    <property type="entry name" value="Bifunctional purine biosynthesis protein PurH"/>
    <property type="match status" value="1"/>
</dbReference>
<name>A0A347WIA1_9LACT</name>
<evidence type="ECO:0000256" key="1">
    <source>
        <dbReference type="ARBA" id="ARBA00004844"/>
    </source>
</evidence>
<dbReference type="FunFam" id="3.40.140.20:FF:000002">
    <property type="entry name" value="Bifunctional purine biosynthesis protein PurH"/>
    <property type="match status" value="1"/>
</dbReference>
<evidence type="ECO:0000256" key="6">
    <source>
        <dbReference type="ARBA" id="ARBA00022801"/>
    </source>
</evidence>